<dbReference type="Pfam" id="PF00072">
    <property type="entry name" value="Response_reg"/>
    <property type="match status" value="1"/>
</dbReference>
<evidence type="ECO:0000256" key="3">
    <source>
        <dbReference type="ARBA" id="ARBA00023015"/>
    </source>
</evidence>
<gene>
    <name evidence="11" type="ORF">ACFQ14_08135</name>
</gene>
<evidence type="ECO:0000256" key="2">
    <source>
        <dbReference type="ARBA" id="ARBA00023012"/>
    </source>
</evidence>
<comment type="caution">
    <text evidence="11">The sequence shown here is derived from an EMBL/GenBank/DDBJ whole genome shotgun (WGS) entry which is preliminary data.</text>
</comment>
<keyword evidence="1 6" id="KW-0597">Phosphoprotein</keyword>
<evidence type="ECO:0000313" key="11">
    <source>
        <dbReference type="EMBL" id="MFD0916371.1"/>
    </source>
</evidence>
<dbReference type="Proteomes" id="UP001597101">
    <property type="component" value="Unassembled WGS sequence"/>
</dbReference>
<dbReference type="Pfam" id="PF00486">
    <property type="entry name" value="Trans_reg_C"/>
    <property type="match status" value="1"/>
</dbReference>
<keyword evidence="5" id="KW-0804">Transcription</keyword>
<dbReference type="Gene3D" id="6.10.250.690">
    <property type="match status" value="1"/>
</dbReference>
<dbReference type="SMART" id="SM00448">
    <property type="entry name" value="REC"/>
    <property type="match status" value="1"/>
</dbReference>
<proteinExistence type="predicted"/>
<dbReference type="PROSITE" id="PS51755">
    <property type="entry name" value="OMPR_PHOB"/>
    <property type="match status" value="1"/>
</dbReference>
<accession>A0ABW3FD12</accession>
<feature type="domain" description="OmpR/PhoB-type" evidence="10">
    <location>
        <begin position="148"/>
        <end position="243"/>
    </location>
</feature>
<dbReference type="InterPro" id="IPR001789">
    <property type="entry name" value="Sig_transdc_resp-reg_receiver"/>
</dbReference>
<evidence type="ECO:0000313" key="12">
    <source>
        <dbReference type="Proteomes" id="UP001597101"/>
    </source>
</evidence>
<dbReference type="CDD" id="cd17574">
    <property type="entry name" value="REC_OmpR"/>
    <property type="match status" value="1"/>
</dbReference>
<evidence type="ECO:0000259" key="10">
    <source>
        <dbReference type="PROSITE" id="PS51755"/>
    </source>
</evidence>
<feature type="DNA-binding region" description="OmpR/PhoB-type" evidence="7">
    <location>
        <begin position="148"/>
        <end position="243"/>
    </location>
</feature>
<dbReference type="InterPro" id="IPR001867">
    <property type="entry name" value="OmpR/PhoB-type_DNA-bd"/>
</dbReference>
<evidence type="ECO:0000259" key="9">
    <source>
        <dbReference type="PROSITE" id="PS50110"/>
    </source>
</evidence>
<dbReference type="PANTHER" id="PTHR48111">
    <property type="entry name" value="REGULATOR OF RPOS"/>
    <property type="match status" value="1"/>
</dbReference>
<dbReference type="PROSITE" id="PS50110">
    <property type="entry name" value="RESPONSE_REGULATORY"/>
    <property type="match status" value="1"/>
</dbReference>
<sequence>MEAMASSEPRAFAGETPPGDDAPHLFVIDDDRRIRDLLSRFLAEQGYRITTAADAAEARRKLQGLRFDLLIVDVMMPGESGTDFTRSIREELDVPVLMLTALGETEARIKGLEAGADDYLPKPFDPRELLLRINAIMKRVLPDPTPNVEQVLFGPYAFSLVTRELKRDGQILKLTDREREIMSLFAANAGDVVPRMDLAGEDSGANERTVDVQINRLRRKIEGDPSNPTWLQTVRGIGYKLHIE</sequence>
<evidence type="ECO:0000256" key="5">
    <source>
        <dbReference type="ARBA" id="ARBA00023163"/>
    </source>
</evidence>
<organism evidence="11 12">
    <name type="scientific">Pseudahrensia aquimaris</name>
    <dbReference type="NCBI Taxonomy" id="744461"/>
    <lineage>
        <taxon>Bacteria</taxon>
        <taxon>Pseudomonadati</taxon>
        <taxon>Pseudomonadota</taxon>
        <taxon>Alphaproteobacteria</taxon>
        <taxon>Hyphomicrobiales</taxon>
        <taxon>Ahrensiaceae</taxon>
        <taxon>Pseudahrensia</taxon>
    </lineage>
</organism>
<keyword evidence="2" id="KW-0902">Two-component regulatory system</keyword>
<feature type="domain" description="Response regulatory" evidence="9">
    <location>
        <begin position="24"/>
        <end position="137"/>
    </location>
</feature>
<keyword evidence="12" id="KW-1185">Reference proteome</keyword>
<dbReference type="SMART" id="SM00862">
    <property type="entry name" value="Trans_reg_C"/>
    <property type="match status" value="1"/>
</dbReference>
<dbReference type="Gene3D" id="1.10.10.10">
    <property type="entry name" value="Winged helix-like DNA-binding domain superfamily/Winged helix DNA-binding domain"/>
    <property type="match status" value="1"/>
</dbReference>
<name>A0ABW3FD12_9HYPH</name>
<evidence type="ECO:0000256" key="8">
    <source>
        <dbReference type="SAM" id="MobiDB-lite"/>
    </source>
</evidence>
<dbReference type="InterPro" id="IPR039420">
    <property type="entry name" value="WalR-like"/>
</dbReference>
<dbReference type="EMBL" id="JBHTJV010000005">
    <property type="protein sequence ID" value="MFD0916371.1"/>
    <property type="molecule type" value="Genomic_DNA"/>
</dbReference>
<reference evidence="12" key="1">
    <citation type="journal article" date="2019" name="Int. J. Syst. Evol. Microbiol.">
        <title>The Global Catalogue of Microorganisms (GCM) 10K type strain sequencing project: providing services to taxonomists for standard genome sequencing and annotation.</title>
        <authorList>
            <consortium name="The Broad Institute Genomics Platform"/>
            <consortium name="The Broad Institute Genome Sequencing Center for Infectious Disease"/>
            <person name="Wu L."/>
            <person name="Ma J."/>
        </authorList>
    </citation>
    <scope>NUCLEOTIDE SEQUENCE [LARGE SCALE GENOMIC DNA]</scope>
    <source>
        <strain evidence="12">CCUG 60023</strain>
    </source>
</reference>
<dbReference type="SUPFAM" id="SSF52172">
    <property type="entry name" value="CheY-like"/>
    <property type="match status" value="1"/>
</dbReference>
<evidence type="ECO:0000256" key="1">
    <source>
        <dbReference type="ARBA" id="ARBA00022553"/>
    </source>
</evidence>
<evidence type="ECO:0000256" key="7">
    <source>
        <dbReference type="PROSITE-ProRule" id="PRU01091"/>
    </source>
</evidence>
<feature type="region of interest" description="Disordered" evidence="8">
    <location>
        <begin position="1"/>
        <end position="23"/>
    </location>
</feature>
<keyword evidence="4 7" id="KW-0238">DNA-binding</keyword>
<feature type="modified residue" description="4-aspartylphosphate" evidence="6">
    <location>
        <position position="73"/>
    </location>
</feature>
<keyword evidence="3" id="KW-0805">Transcription regulation</keyword>
<dbReference type="Gene3D" id="3.40.50.2300">
    <property type="match status" value="1"/>
</dbReference>
<dbReference type="CDD" id="cd00383">
    <property type="entry name" value="trans_reg_C"/>
    <property type="match status" value="1"/>
</dbReference>
<dbReference type="InterPro" id="IPR036388">
    <property type="entry name" value="WH-like_DNA-bd_sf"/>
</dbReference>
<protein>
    <submittedName>
        <fullName evidence="11">Response regulator</fullName>
    </submittedName>
</protein>
<dbReference type="InterPro" id="IPR016032">
    <property type="entry name" value="Sig_transdc_resp-reg_C-effctor"/>
</dbReference>
<evidence type="ECO:0000256" key="6">
    <source>
        <dbReference type="PROSITE-ProRule" id="PRU00169"/>
    </source>
</evidence>
<dbReference type="PANTHER" id="PTHR48111:SF4">
    <property type="entry name" value="DNA-BINDING DUAL TRANSCRIPTIONAL REGULATOR OMPR"/>
    <property type="match status" value="1"/>
</dbReference>
<dbReference type="RefSeq" id="WP_377212227.1">
    <property type="nucleotide sequence ID" value="NZ_JBHTJV010000005.1"/>
</dbReference>
<dbReference type="SUPFAM" id="SSF46894">
    <property type="entry name" value="C-terminal effector domain of the bipartite response regulators"/>
    <property type="match status" value="1"/>
</dbReference>
<dbReference type="InterPro" id="IPR011006">
    <property type="entry name" value="CheY-like_superfamily"/>
</dbReference>
<evidence type="ECO:0000256" key="4">
    <source>
        <dbReference type="ARBA" id="ARBA00023125"/>
    </source>
</evidence>